<feature type="domain" description="PhyR sigma2" evidence="6">
    <location>
        <begin position="11"/>
        <end position="63"/>
    </location>
</feature>
<reference evidence="7 9" key="1">
    <citation type="journal article" date="2006" name="Nat. Biotechnol.">
        <title>Genome sequence of the bioplastic-producing 'Knallgas' bacterium Ralstonia eutropha H16.</title>
        <authorList>
            <person name="Pohlmann A."/>
            <person name="Fricke W.F."/>
            <person name="Reinecke F."/>
            <person name="Kusian B."/>
            <person name="Liesegang H."/>
            <person name="Cramm R."/>
            <person name="Eitinger T."/>
            <person name="Ewering C."/>
            <person name="Potter M."/>
            <person name="Schwartz E."/>
            <person name="Strittmatter A."/>
            <person name="Voss I."/>
            <person name="Gottschalk G."/>
            <person name="Steinbuechel A."/>
            <person name="Friedrich B."/>
            <person name="Bowien B."/>
        </authorList>
    </citation>
    <scope>NUCLEOTIDE SEQUENCE [LARGE SCALE GENOMIC DNA]</scope>
    <source>
        <strain evidence="9">ATCC 17699 / DSM 428 / KCTC 22496 / NCIMB 10442 / H16 / Stanier 337</strain>
        <strain evidence="7">H16</strain>
    </source>
</reference>
<dbReference type="InterPro" id="IPR053866">
    <property type="entry name" value="PhyR_sigma2"/>
</dbReference>
<dbReference type="HOGENOM" id="CLU_047691_1_4_4"/>
<evidence type="ECO:0000313" key="8">
    <source>
        <dbReference type="EMBL" id="QCC04342.1"/>
    </source>
</evidence>
<dbReference type="GO" id="GO:0003899">
    <property type="term" value="F:DNA-directed RNA polymerase activity"/>
    <property type="evidence" value="ECO:0007669"/>
    <property type="project" value="UniProtKB-EC"/>
</dbReference>
<dbReference type="eggNOG" id="COG1595">
    <property type="taxonomic scope" value="Bacteria"/>
</dbReference>
<dbReference type="EC" id="2.7.7.6" evidence="7"/>
<dbReference type="Gene3D" id="1.10.10.10">
    <property type="entry name" value="Winged helix-like DNA-binding domain superfamily/Winged helix DNA-binding domain"/>
    <property type="match status" value="1"/>
</dbReference>
<proteinExistence type="inferred from homology"/>
<dbReference type="CDD" id="cd06171">
    <property type="entry name" value="Sigma70_r4"/>
    <property type="match status" value="1"/>
</dbReference>
<dbReference type="PANTHER" id="PTHR43133">
    <property type="entry name" value="RNA POLYMERASE ECF-TYPE SIGMA FACTO"/>
    <property type="match status" value="1"/>
</dbReference>
<dbReference type="Proteomes" id="UP000296079">
    <property type="component" value="Chromosome 2"/>
</dbReference>
<dbReference type="EMBL" id="CP039288">
    <property type="protein sequence ID" value="QCC04342.1"/>
    <property type="molecule type" value="Genomic_DNA"/>
</dbReference>
<evidence type="ECO:0000259" key="5">
    <source>
        <dbReference type="Pfam" id="PF08281"/>
    </source>
</evidence>
<reference evidence="8 10" key="2">
    <citation type="submission" date="2019-04" db="EMBL/GenBank/DDBJ databases">
        <title>Long-read de novo sequencing of Cupriavidus necator H16.</title>
        <authorList>
            <person name="Little G.T."/>
            <person name="Ehsaan M."/>
            <person name="Arenas-Lopez C."/>
            <person name="Jawed K."/>
            <person name="Winzer K."/>
            <person name="Kovacs K."/>
            <person name="Malys N."/>
            <person name="Minton N.P."/>
        </authorList>
    </citation>
    <scope>NUCLEOTIDE SEQUENCE [LARGE SCALE GENOMIC DNA]</scope>
    <source>
        <strain evidence="8 10">H16</strain>
    </source>
</reference>
<dbReference type="NCBIfam" id="TIGR02937">
    <property type="entry name" value="sigma70-ECF"/>
    <property type="match status" value="1"/>
</dbReference>
<keyword evidence="2" id="KW-0805">Transcription regulation</keyword>
<keyword evidence="7" id="KW-0808">Transferase</keyword>
<evidence type="ECO:0000313" key="9">
    <source>
        <dbReference type="Proteomes" id="UP000008210"/>
    </source>
</evidence>
<dbReference type="GO" id="GO:0000428">
    <property type="term" value="C:DNA-directed RNA polymerase complex"/>
    <property type="evidence" value="ECO:0007669"/>
    <property type="project" value="UniProtKB-KW"/>
</dbReference>
<dbReference type="Proteomes" id="UP000008210">
    <property type="component" value="Chromosome 2"/>
</dbReference>
<gene>
    <name evidence="7" type="primary">prtI</name>
    <name evidence="7" type="ordered locus">H16_B1727</name>
    <name evidence="8" type="ORF">E6A55_27910</name>
</gene>
<evidence type="ECO:0000313" key="7">
    <source>
        <dbReference type="EMBL" id="CAJ96510.1"/>
    </source>
</evidence>
<dbReference type="InterPro" id="IPR039425">
    <property type="entry name" value="RNA_pol_sigma-70-like"/>
</dbReference>
<name>Q0K0G4_CUPNH</name>
<dbReference type="GO" id="GO:0006352">
    <property type="term" value="P:DNA-templated transcription initiation"/>
    <property type="evidence" value="ECO:0007669"/>
    <property type="project" value="InterPro"/>
</dbReference>
<dbReference type="KEGG" id="reh:H16_B1727"/>
<evidence type="ECO:0000256" key="3">
    <source>
        <dbReference type="ARBA" id="ARBA00023082"/>
    </source>
</evidence>
<dbReference type="InterPro" id="IPR013249">
    <property type="entry name" value="RNA_pol_sigma70_r4_t2"/>
</dbReference>
<dbReference type="InterPro" id="IPR013325">
    <property type="entry name" value="RNA_pol_sigma_r2"/>
</dbReference>
<comment type="similarity">
    <text evidence="1">Belongs to the sigma-70 factor family. ECF subfamily.</text>
</comment>
<accession>Q0K0G4</accession>
<dbReference type="Gene3D" id="1.10.1740.10">
    <property type="match status" value="1"/>
</dbReference>
<dbReference type="AlphaFoldDB" id="Q0K0G4"/>
<dbReference type="Pfam" id="PF22029">
    <property type="entry name" value="PhyR_sigma2"/>
    <property type="match status" value="1"/>
</dbReference>
<protein>
    <submittedName>
        <fullName evidence="7">DNA-directed RNA polymerase sigma subunit PrtI (ECF sigma factor)</fullName>
        <ecNumber evidence="7">2.7.7.6</ecNumber>
    </submittedName>
    <submittedName>
        <fullName evidence="8">Sigma-70 family RNA polymerase sigma factor</fullName>
    </submittedName>
</protein>
<dbReference type="InterPro" id="IPR014284">
    <property type="entry name" value="RNA_pol_sigma-70_dom"/>
</dbReference>
<dbReference type="InterPro" id="IPR013324">
    <property type="entry name" value="RNA_pol_sigma_r3/r4-like"/>
</dbReference>
<dbReference type="SUPFAM" id="SSF88659">
    <property type="entry name" value="Sigma3 and sigma4 domains of RNA polymerase sigma factors"/>
    <property type="match status" value="1"/>
</dbReference>
<keyword evidence="7" id="KW-0548">Nucleotidyltransferase</keyword>
<keyword evidence="7" id="KW-0240">DNA-directed RNA polymerase</keyword>
<keyword evidence="3" id="KW-0731">Sigma factor</keyword>
<evidence type="ECO:0000259" key="6">
    <source>
        <dbReference type="Pfam" id="PF22029"/>
    </source>
</evidence>
<dbReference type="GO" id="GO:0003677">
    <property type="term" value="F:DNA binding"/>
    <property type="evidence" value="ECO:0007669"/>
    <property type="project" value="InterPro"/>
</dbReference>
<feature type="domain" description="RNA polymerase sigma factor 70 region 4 type 2" evidence="5">
    <location>
        <begin position="106"/>
        <end position="155"/>
    </location>
</feature>
<dbReference type="Pfam" id="PF08281">
    <property type="entry name" value="Sigma70_r4_2"/>
    <property type="match status" value="1"/>
</dbReference>
<keyword evidence="4" id="KW-0804">Transcription</keyword>
<dbReference type="OrthoDB" id="9797134at2"/>
<dbReference type="SUPFAM" id="SSF88946">
    <property type="entry name" value="Sigma2 domain of RNA polymerase sigma factors"/>
    <property type="match status" value="1"/>
</dbReference>
<keyword evidence="9" id="KW-1185">Reference proteome</keyword>
<evidence type="ECO:0000256" key="1">
    <source>
        <dbReference type="ARBA" id="ARBA00010641"/>
    </source>
</evidence>
<dbReference type="RefSeq" id="WP_011617431.1">
    <property type="nucleotide sequence ID" value="NC_008314.1"/>
</dbReference>
<dbReference type="EMBL" id="AM260480">
    <property type="protein sequence ID" value="CAJ96510.1"/>
    <property type="molecule type" value="Genomic_DNA"/>
</dbReference>
<dbReference type="GO" id="GO:0016987">
    <property type="term" value="F:sigma factor activity"/>
    <property type="evidence" value="ECO:0007669"/>
    <property type="project" value="UniProtKB-KW"/>
</dbReference>
<dbReference type="InterPro" id="IPR036388">
    <property type="entry name" value="WH-like_DNA-bd_sf"/>
</dbReference>
<evidence type="ECO:0000256" key="2">
    <source>
        <dbReference type="ARBA" id="ARBA00023015"/>
    </source>
</evidence>
<dbReference type="PANTHER" id="PTHR43133:SF25">
    <property type="entry name" value="RNA POLYMERASE SIGMA FACTOR RFAY-RELATED"/>
    <property type="match status" value="1"/>
</dbReference>
<organism evidence="7 9">
    <name type="scientific">Cupriavidus necator (strain ATCC 17699 / DSM 428 / KCTC 22496 / NCIMB 10442 / H16 / Stanier 337)</name>
    <name type="common">Ralstonia eutropha</name>
    <dbReference type="NCBI Taxonomy" id="381666"/>
    <lineage>
        <taxon>Bacteria</taxon>
        <taxon>Pseudomonadati</taxon>
        <taxon>Pseudomonadota</taxon>
        <taxon>Betaproteobacteria</taxon>
        <taxon>Burkholderiales</taxon>
        <taxon>Burkholderiaceae</taxon>
        <taxon>Cupriavidus</taxon>
    </lineage>
</organism>
<evidence type="ECO:0000313" key="10">
    <source>
        <dbReference type="Proteomes" id="UP000296079"/>
    </source>
</evidence>
<sequence>MDKDFTDDALREMIPRMRRFAISLTRNDATADDLVQACLERALVRRTSRQDAGDLRAWLFSILYRLFLDGQRRAKRYALVLSLFGVGSDEDSAPSAEDMVVARSALESFNKLSAEQRALLILVTVEGLSYREAADALDVPIGTIMSRISRARKTLREFSEGRVVPPSMQVLK</sequence>
<evidence type="ECO:0000256" key="4">
    <source>
        <dbReference type="ARBA" id="ARBA00023163"/>
    </source>
</evidence>
<dbReference type="STRING" id="381666.H16_B1727"/>